<dbReference type="NCBIfam" id="NF009150">
    <property type="entry name" value="PRK12497.1-3"/>
    <property type="match status" value="1"/>
</dbReference>
<dbReference type="RefSeq" id="WP_124973136.1">
    <property type="nucleotide sequence ID" value="NZ_RQVS01000012.1"/>
</dbReference>
<dbReference type="GO" id="GO:0003676">
    <property type="term" value="F:nucleic acid binding"/>
    <property type="evidence" value="ECO:0007669"/>
    <property type="project" value="InterPro"/>
</dbReference>
<comment type="similarity">
    <text evidence="1 2">Belongs to the UPF0102 family.</text>
</comment>
<proteinExistence type="inferred from homology"/>
<dbReference type="HAMAP" id="MF_00048">
    <property type="entry name" value="UPF0102"/>
    <property type="match status" value="1"/>
</dbReference>
<dbReference type="NCBIfam" id="TIGR00252">
    <property type="entry name" value="YraN family protein"/>
    <property type="match status" value="1"/>
</dbReference>
<dbReference type="Gene3D" id="3.40.1350.10">
    <property type="match status" value="1"/>
</dbReference>
<reference evidence="3 4" key="1">
    <citation type="submission" date="2018-11" db="EMBL/GenBank/DDBJ databases">
        <title>YIM 102482-1 draft genome.</title>
        <authorList>
            <person name="Li G."/>
            <person name="Jiang Y."/>
        </authorList>
    </citation>
    <scope>NUCLEOTIDE SEQUENCE [LARGE SCALE GENOMIC DNA]</scope>
    <source>
        <strain evidence="3 4">YIM 102482-1</strain>
    </source>
</reference>
<accession>A0A3P3VZI7</accession>
<dbReference type="InterPro" id="IPR003509">
    <property type="entry name" value="UPF0102_YraN-like"/>
</dbReference>
<dbReference type="AlphaFoldDB" id="A0A3P3VZI7"/>
<comment type="caution">
    <text evidence="3">The sequence shown here is derived from an EMBL/GenBank/DDBJ whole genome shotgun (WGS) entry which is preliminary data.</text>
</comment>
<name>A0A3P3VZI7_9MICO</name>
<evidence type="ECO:0000256" key="2">
    <source>
        <dbReference type="HAMAP-Rule" id="MF_00048"/>
    </source>
</evidence>
<dbReference type="Pfam" id="PF02021">
    <property type="entry name" value="UPF0102"/>
    <property type="match status" value="1"/>
</dbReference>
<dbReference type="InterPro" id="IPR011856">
    <property type="entry name" value="tRNA_endonuc-like_dom_sf"/>
</dbReference>
<keyword evidence="4" id="KW-1185">Reference proteome</keyword>
<evidence type="ECO:0000313" key="4">
    <source>
        <dbReference type="Proteomes" id="UP000274391"/>
    </source>
</evidence>
<dbReference type="InterPro" id="IPR011335">
    <property type="entry name" value="Restrct_endonuc-II-like"/>
</dbReference>
<organism evidence="3 4">
    <name type="scientific">Gulosibacter macacae</name>
    <dbReference type="NCBI Taxonomy" id="2488791"/>
    <lineage>
        <taxon>Bacteria</taxon>
        <taxon>Bacillati</taxon>
        <taxon>Actinomycetota</taxon>
        <taxon>Actinomycetes</taxon>
        <taxon>Micrococcales</taxon>
        <taxon>Microbacteriaceae</taxon>
        <taxon>Gulosibacter</taxon>
    </lineage>
</organism>
<protein>
    <recommendedName>
        <fullName evidence="2">UPF0102 protein EG850_10255</fullName>
    </recommendedName>
</protein>
<dbReference type="PANTHER" id="PTHR34039">
    <property type="entry name" value="UPF0102 PROTEIN YRAN"/>
    <property type="match status" value="1"/>
</dbReference>
<dbReference type="EMBL" id="RQVS01000012">
    <property type="protein sequence ID" value="RRJ86093.1"/>
    <property type="molecule type" value="Genomic_DNA"/>
</dbReference>
<dbReference type="PANTHER" id="PTHR34039:SF1">
    <property type="entry name" value="UPF0102 PROTEIN YRAN"/>
    <property type="match status" value="1"/>
</dbReference>
<dbReference type="SUPFAM" id="SSF52980">
    <property type="entry name" value="Restriction endonuclease-like"/>
    <property type="match status" value="1"/>
</dbReference>
<evidence type="ECO:0000313" key="3">
    <source>
        <dbReference type="EMBL" id="RRJ86093.1"/>
    </source>
</evidence>
<dbReference type="CDD" id="cd20736">
    <property type="entry name" value="PoNe_Nuclease"/>
    <property type="match status" value="1"/>
</dbReference>
<dbReference type="Proteomes" id="UP000274391">
    <property type="component" value="Unassembled WGS sequence"/>
</dbReference>
<evidence type="ECO:0000256" key="1">
    <source>
        <dbReference type="ARBA" id="ARBA00006738"/>
    </source>
</evidence>
<sequence>MTDRITTGARGEELAADFLHAHGFELLDRNWRCRFGEIDLIARDGRALVCVEVRSRTSTGFGHPVESITRKKLARMRQVAAIWRAAHPDLRGGLRLDVVTVMLLPGQPPEIAHLRGVGGEDAR</sequence>
<dbReference type="NCBIfam" id="NF009154">
    <property type="entry name" value="PRK12497.3-3"/>
    <property type="match status" value="1"/>
</dbReference>
<dbReference type="OrthoDB" id="9794876at2"/>
<gene>
    <name evidence="3" type="ORF">EG850_10255</name>
</gene>